<reference evidence="1 2" key="1">
    <citation type="submission" date="2018-06" db="EMBL/GenBank/DDBJ databases">
        <title>Comparative genomics reveals the genomic features of Rhizophagus irregularis, R. cerebriforme, R. diaphanum and Gigaspora rosea, and their symbiotic lifestyle signature.</title>
        <authorList>
            <person name="Morin E."/>
            <person name="San Clemente H."/>
            <person name="Chen E.C.H."/>
            <person name="De La Providencia I."/>
            <person name="Hainaut M."/>
            <person name="Kuo A."/>
            <person name="Kohler A."/>
            <person name="Murat C."/>
            <person name="Tang N."/>
            <person name="Roy S."/>
            <person name="Loubradou J."/>
            <person name="Henrissat B."/>
            <person name="Grigoriev I.V."/>
            <person name="Corradi N."/>
            <person name="Roux C."/>
            <person name="Martin F.M."/>
        </authorList>
    </citation>
    <scope>NUCLEOTIDE SEQUENCE [LARGE SCALE GENOMIC DNA]</scope>
    <source>
        <strain evidence="1 2">DAOM 227022</strain>
    </source>
</reference>
<dbReference type="PANTHER" id="PTHR30411:SF4">
    <property type="entry name" value="YBAK_AMINOACYL-TRNA SYNTHETASE-ASSOCIATED DOMAIN-CONTAINING PROTEIN"/>
    <property type="match status" value="1"/>
</dbReference>
<dbReference type="PANTHER" id="PTHR30411">
    <property type="entry name" value="CYTOPLASMIC PROTEIN"/>
    <property type="match status" value="1"/>
</dbReference>
<evidence type="ECO:0000313" key="2">
    <source>
        <dbReference type="Proteomes" id="UP000265703"/>
    </source>
</evidence>
<dbReference type="OrthoDB" id="1058301at2759"/>
<name>A0A397TML4_9GLOM</name>
<gene>
    <name evidence="1" type="ORF">C1645_732236</name>
</gene>
<dbReference type="SUPFAM" id="SSF55826">
    <property type="entry name" value="YbaK/ProRS associated domain"/>
    <property type="match status" value="1"/>
</dbReference>
<dbReference type="EMBL" id="QKYT01000026">
    <property type="protein sequence ID" value="RIA97687.1"/>
    <property type="molecule type" value="Genomic_DNA"/>
</dbReference>
<dbReference type="InterPro" id="IPR036754">
    <property type="entry name" value="YbaK/aa-tRNA-synt-asso_dom_sf"/>
</dbReference>
<dbReference type="STRING" id="658196.A0A397TML4"/>
<proteinExistence type="predicted"/>
<comment type="caution">
    <text evidence="1">The sequence shown here is derived from an EMBL/GenBank/DDBJ whole genome shotgun (WGS) entry which is preliminary data.</text>
</comment>
<protein>
    <recommendedName>
        <fullName evidence="3">YbaK/aminoacyl-tRNA synthetase-associated domain-containing protein</fullName>
    </recommendedName>
</protein>
<organism evidence="1 2">
    <name type="scientific">Glomus cerebriforme</name>
    <dbReference type="NCBI Taxonomy" id="658196"/>
    <lineage>
        <taxon>Eukaryota</taxon>
        <taxon>Fungi</taxon>
        <taxon>Fungi incertae sedis</taxon>
        <taxon>Mucoromycota</taxon>
        <taxon>Glomeromycotina</taxon>
        <taxon>Glomeromycetes</taxon>
        <taxon>Glomerales</taxon>
        <taxon>Glomeraceae</taxon>
        <taxon>Glomus</taxon>
    </lineage>
</organism>
<dbReference type="CDD" id="cd04332">
    <property type="entry name" value="YbaK_like"/>
    <property type="match status" value="1"/>
</dbReference>
<dbReference type="GO" id="GO:0002161">
    <property type="term" value="F:aminoacyl-tRNA deacylase activity"/>
    <property type="evidence" value="ECO:0007669"/>
    <property type="project" value="InterPro"/>
</dbReference>
<keyword evidence="2" id="KW-1185">Reference proteome</keyword>
<dbReference type="AlphaFoldDB" id="A0A397TML4"/>
<accession>A0A397TML4</accession>
<sequence length="235" mass="26930">MENPSSNDDNDNIKEQLNELINQVSMLYSSKNIVIHYLNHFKQKAKLTELDVAPEPVKKVEKACISLGIRDICRFYHVESDYYNWELQRRAFRLIAPSINHLCKSVIFENTRSSHDSIDDPLNSKYYCVITQYVGSINAQKLMNFVRALKNKQISKKNYNFRVAESEKSVRLTGFENNGVSPIGMKLQIPIILSSTIKNLQPPVFYLGAGHIDWKLSLPVHDFISATNCFIADLS</sequence>
<evidence type="ECO:0008006" key="3">
    <source>
        <dbReference type="Google" id="ProtNLM"/>
    </source>
</evidence>
<evidence type="ECO:0000313" key="1">
    <source>
        <dbReference type="EMBL" id="RIA97687.1"/>
    </source>
</evidence>
<dbReference type="Proteomes" id="UP000265703">
    <property type="component" value="Unassembled WGS sequence"/>
</dbReference>
<dbReference type="Gene3D" id="3.90.960.10">
    <property type="entry name" value="YbaK/aminoacyl-tRNA synthetase-associated domain"/>
    <property type="match status" value="1"/>
</dbReference>